<evidence type="ECO:0008006" key="4">
    <source>
        <dbReference type="Google" id="ProtNLM"/>
    </source>
</evidence>
<dbReference type="AlphaFoldDB" id="A0A366KQ51"/>
<gene>
    <name evidence="2" type="ORF">DRW42_20080</name>
</gene>
<organism evidence="2 3">
    <name type="scientific">Pedobacter miscanthi</name>
    <dbReference type="NCBI Taxonomy" id="2259170"/>
    <lineage>
        <taxon>Bacteria</taxon>
        <taxon>Pseudomonadati</taxon>
        <taxon>Bacteroidota</taxon>
        <taxon>Sphingobacteriia</taxon>
        <taxon>Sphingobacteriales</taxon>
        <taxon>Sphingobacteriaceae</taxon>
        <taxon>Pedobacter</taxon>
    </lineage>
</organism>
<name>A0A366KQ51_9SPHI</name>
<dbReference type="EMBL" id="QNQU01000019">
    <property type="protein sequence ID" value="RBQ03796.1"/>
    <property type="molecule type" value="Genomic_DNA"/>
</dbReference>
<sequence length="146" mass="17134">MKNLIFVALMFILPATVLAQRPSGEEIESLKIAFFTQKLDLSPEEAKIFWPIYNDMQSEQNALRKERMQKMISFRKTTEIDNLTDAQVQSLITSEFDFKQKDLNLDKKYYARFKSALPIKVVGKFYRAQEGFKRELLNRFKGGQRP</sequence>
<dbReference type="RefSeq" id="WP_113950625.1">
    <property type="nucleotide sequence ID" value="NZ_QNQU01000019.1"/>
</dbReference>
<dbReference type="OrthoDB" id="675330at2"/>
<keyword evidence="3" id="KW-1185">Reference proteome</keyword>
<feature type="chain" id="PRO_5016759543" description="Sensor of ECF-type sigma factor" evidence="1">
    <location>
        <begin position="20"/>
        <end position="146"/>
    </location>
</feature>
<evidence type="ECO:0000313" key="3">
    <source>
        <dbReference type="Proteomes" id="UP000252081"/>
    </source>
</evidence>
<evidence type="ECO:0000256" key="1">
    <source>
        <dbReference type="SAM" id="SignalP"/>
    </source>
</evidence>
<accession>A0A366KQ51</accession>
<reference evidence="2 3" key="1">
    <citation type="submission" date="2018-07" db="EMBL/GenBank/DDBJ databases">
        <title>A draft genome of a endophytic bacteria, a new species of Pedobacter.</title>
        <authorList>
            <person name="Zhang Z.D."/>
            <person name="Chen Z.J."/>
        </authorList>
    </citation>
    <scope>NUCLEOTIDE SEQUENCE [LARGE SCALE GENOMIC DNA]</scope>
    <source>
        <strain evidence="2 3">RS10</strain>
    </source>
</reference>
<evidence type="ECO:0000313" key="2">
    <source>
        <dbReference type="EMBL" id="RBQ03796.1"/>
    </source>
</evidence>
<proteinExistence type="predicted"/>
<comment type="caution">
    <text evidence="2">The sequence shown here is derived from an EMBL/GenBank/DDBJ whole genome shotgun (WGS) entry which is preliminary data.</text>
</comment>
<dbReference type="Proteomes" id="UP000252081">
    <property type="component" value="Unassembled WGS sequence"/>
</dbReference>
<keyword evidence="1" id="KW-0732">Signal</keyword>
<protein>
    <recommendedName>
        <fullName evidence="4">Sensor of ECF-type sigma factor</fullName>
    </recommendedName>
</protein>
<feature type="signal peptide" evidence="1">
    <location>
        <begin position="1"/>
        <end position="19"/>
    </location>
</feature>